<comment type="caution">
    <text evidence="1">The sequence shown here is derived from an EMBL/GenBank/DDBJ whole genome shotgun (WGS) entry which is preliminary data.</text>
</comment>
<organism evidence="1 2">
    <name type="scientific">Colletotrichum fructicola (strain Nara gc5)</name>
    <name type="common">Anthracnose fungus</name>
    <name type="synonym">Colletotrichum gloeosporioides (strain Nara gc5)</name>
    <dbReference type="NCBI Taxonomy" id="1213859"/>
    <lineage>
        <taxon>Eukaryota</taxon>
        <taxon>Fungi</taxon>
        <taxon>Dikarya</taxon>
        <taxon>Ascomycota</taxon>
        <taxon>Pezizomycotina</taxon>
        <taxon>Sordariomycetes</taxon>
        <taxon>Hypocreomycetidae</taxon>
        <taxon>Glomerellales</taxon>
        <taxon>Glomerellaceae</taxon>
        <taxon>Colletotrichum</taxon>
        <taxon>Colletotrichum gloeosporioides species complex</taxon>
    </lineage>
</organism>
<reference evidence="1 2" key="1">
    <citation type="submission" date="2012-08" db="EMBL/GenBank/DDBJ databases">
        <authorList>
            <person name="Gan P.H.P."/>
            <person name="Ikeda K."/>
            <person name="Irieda H."/>
            <person name="Narusaka M."/>
            <person name="O'Connell R.J."/>
            <person name="Narusaka Y."/>
            <person name="Takano Y."/>
            <person name="Kubo Y."/>
            <person name="Shirasu K."/>
        </authorList>
    </citation>
    <scope>NUCLEOTIDE SEQUENCE [LARGE SCALE GENOMIC DNA]</scope>
    <source>
        <strain evidence="1 2">Nara gc5</strain>
    </source>
</reference>
<evidence type="ECO:0000313" key="1">
    <source>
        <dbReference type="EMBL" id="KAF4477065.1"/>
    </source>
</evidence>
<dbReference type="RefSeq" id="XP_066007548.1">
    <property type="nucleotide sequence ID" value="XM_066153123.1"/>
</dbReference>
<dbReference type="InParanoid" id="A0A7J6IMS2"/>
<dbReference type="EMBL" id="ANPB02000009">
    <property type="protein sequence ID" value="KAF4477065.1"/>
    <property type="molecule type" value="Genomic_DNA"/>
</dbReference>
<keyword evidence="2" id="KW-1185">Reference proteome</keyword>
<proteinExistence type="predicted"/>
<dbReference type="GeneID" id="90980376"/>
<reference evidence="1 2" key="2">
    <citation type="submission" date="2020-04" db="EMBL/GenBank/DDBJ databases">
        <title>Genome sequencing and assembly of multiple isolates from the Colletotrichum gloeosporioides species complex.</title>
        <authorList>
            <person name="Gan P."/>
            <person name="Shirasu K."/>
        </authorList>
    </citation>
    <scope>NUCLEOTIDE SEQUENCE [LARGE SCALE GENOMIC DNA]</scope>
    <source>
        <strain evidence="1 2">Nara gc5</strain>
    </source>
</reference>
<accession>A0A7J6IMS2</accession>
<gene>
    <name evidence="1" type="ORF">CGGC5_v014606</name>
</gene>
<protein>
    <submittedName>
        <fullName evidence="1">Uncharacterized protein</fullName>
    </submittedName>
</protein>
<name>A0A7J6IMS2_COLFN</name>
<dbReference type="Proteomes" id="UP000011096">
    <property type="component" value="Unassembled WGS sequence"/>
</dbReference>
<sequence>MRDERNRAVRLALRGSGWRENVINFKIAATAGWLLGSTRLGSERFAIHSYPGSRQQHFPSGLDLLKDEACG</sequence>
<dbReference type="AlphaFoldDB" id="A0A7J6IMS2"/>
<evidence type="ECO:0000313" key="2">
    <source>
        <dbReference type="Proteomes" id="UP000011096"/>
    </source>
</evidence>